<proteinExistence type="predicted"/>
<reference evidence="1" key="2">
    <citation type="journal article" date="2015" name="Data Brief">
        <title>Shoot transcriptome of the giant reed, Arundo donax.</title>
        <authorList>
            <person name="Barrero R.A."/>
            <person name="Guerrero F.D."/>
            <person name="Moolhuijzen P."/>
            <person name="Goolsby J.A."/>
            <person name="Tidwell J."/>
            <person name="Bellgard S.E."/>
            <person name="Bellgard M.I."/>
        </authorList>
    </citation>
    <scope>NUCLEOTIDE SEQUENCE</scope>
    <source>
        <tissue evidence="1">Shoot tissue taken approximately 20 cm above the soil surface</tissue>
    </source>
</reference>
<dbReference type="AlphaFoldDB" id="A0A0A9TZ47"/>
<evidence type="ECO:0000313" key="1">
    <source>
        <dbReference type="EMBL" id="JAD17417.1"/>
    </source>
</evidence>
<accession>A0A0A9TZ47</accession>
<organism evidence="1">
    <name type="scientific">Arundo donax</name>
    <name type="common">Giant reed</name>
    <name type="synonym">Donax arundinaceus</name>
    <dbReference type="NCBI Taxonomy" id="35708"/>
    <lineage>
        <taxon>Eukaryota</taxon>
        <taxon>Viridiplantae</taxon>
        <taxon>Streptophyta</taxon>
        <taxon>Embryophyta</taxon>
        <taxon>Tracheophyta</taxon>
        <taxon>Spermatophyta</taxon>
        <taxon>Magnoliopsida</taxon>
        <taxon>Liliopsida</taxon>
        <taxon>Poales</taxon>
        <taxon>Poaceae</taxon>
        <taxon>PACMAD clade</taxon>
        <taxon>Arundinoideae</taxon>
        <taxon>Arundineae</taxon>
        <taxon>Arundo</taxon>
    </lineage>
</organism>
<protein>
    <submittedName>
        <fullName evidence="1">Uncharacterized protein</fullName>
    </submittedName>
</protein>
<reference evidence="1" key="1">
    <citation type="submission" date="2014-09" db="EMBL/GenBank/DDBJ databases">
        <authorList>
            <person name="Magalhaes I.L.F."/>
            <person name="Oliveira U."/>
            <person name="Santos F.R."/>
            <person name="Vidigal T.H.D.A."/>
            <person name="Brescovit A.D."/>
            <person name="Santos A.J."/>
        </authorList>
    </citation>
    <scope>NUCLEOTIDE SEQUENCE</scope>
    <source>
        <tissue evidence="1">Shoot tissue taken approximately 20 cm above the soil surface</tissue>
    </source>
</reference>
<dbReference type="EMBL" id="GBRH01280478">
    <property type="protein sequence ID" value="JAD17417.1"/>
    <property type="molecule type" value="Transcribed_RNA"/>
</dbReference>
<sequence>MRVSLRWYHYSHQWMPQIKLLLM</sequence>
<name>A0A0A9TZ47_ARUDO</name>